<evidence type="ECO:0000256" key="1">
    <source>
        <dbReference type="ARBA" id="ARBA00004479"/>
    </source>
</evidence>
<reference evidence="9" key="1">
    <citation type="submission" date="2025-08" db="UniProtKB">
        <authorList>
            <consortium name="Ensembl"/>
        </authorList>
    </citation>
    <scope>IDENTIFICATION</scope>
</reference>
<comment type="similarity">
    <text evidence="2">Belongs to the plexin family.</text>
</comment>
<keyword evidence="3" id="KW-0812">Transmembrane</keyword>
<evidence type="ECO:0000256" key="2">
    <source>
        <dbReference type="ARBA" id="ARBA00010297"/>
    </source>
</evidence>
<dbReference type="InterPro" id="IPR016201">
    <property type="entry name" value="PSI"/>
</dbReference>
<keyword evidence="10" id="KW-1185">Reference proteome</keyword>
<dbReference type="GO" id="GO:0016020">
    <property type="term" value="C:membrane"/>
    <property type="evidence" value="ECO:0007669"/>
    <property type="project" value="UniProtKB-SubCell"/>
</dbReference>
<reference evidence="9" key="2">
    <citation type="submission" date="2025-09" db="UniProtKB">
        <authorList>
            <consortium name="Ensembl"/>
        </authorList>
    </citation>
    <scope>IDENTIFICATION</scope>
</reference>
<dbReference type="Pfam" id="PF01437">
    <property type="entry name" value="PSI"/>
    <property type="match status" value="1"/>
</dbReference>
<evidence type="ECO:0000256" key="4">
    <source>
        <dbReference type="ARBA" id="ARBA00022729"/>
    </source>
</evidence>
<dbReference type="InterPro" id="IPR031152">
    <property type="entry name" value="PLXDC"/>
</dbReference>
<dbReference type="PANTHER" id="PTHR13055">
    <property type="entry name" value="TUMOR ENDOTHELIAL MARKER 7 RELATED"/>
    <property type="match status" value="1"/>
</dbReference>
<keyword evidence="6" id="KW-0472">Membrane</keyword>
<sequence length="369" mass="41739">CRHYVLFIHLFLQDVDHVYYMSKVYSPTDALRAELWVNFSERQETWRNHGSLPNLHRQAKRVRLSFEFPFYGHLLKEVTVATGGFIYTGEVMHQLLTATQYIAPLMANFDPSLSQNSSVFYFDNGTALVVQWSDIHLQDNSSLGPFTFQATLHKEGRIVFAYKQIPVDISLISTDHHPVRVGLSDAFVVLHQIEQIPNVRRKTIYEYHKVDILKSSISSCTGVEFFPLPTCLQFSSCGLCVSSQIGFNCSWCSRLQRCSSGFDRNRQDWVDHGCLDEVCTCPDEVPDQVGLVVGVAVGTVVITAAVLLSLYVYIHPTSGLSLFFIERRPTRWPMLQFRRGSGRPSYAEVELTGHSYHTGKVDAVSCPSA</sequence>
<protein>
    <recommendedName>
        <fullName evidence="8">PSI domain-containing protein</fullName>
    </recommendedName>
</protein>
<proteinExistence type="inferred from homology"/>
<dbReference type="AlphaFoldDB" id="A0A3B4A374"/>
<dbReference type="Proteomes" id="UP000261520">
    <property type="component" value="Unplaced"/>
</dbReference>
<feature type="domain" description="PSI" evidence="8">
    <location>
        <begin position="230"/>
        <end position="275"/>
    </location>
</feature>
<evidence type="ECO:0000259" key="8">
    <source>
        <dbReference type="SMART" id="SM00423"/>
    </source>
</evidence>
<evidence type="ECO:0000256" key="7">
    <source>
        <dbReference type="ARBA" id="ARBA00023180"/>
    </source>
</evidence>
<keyword evidence="7" id="KW-0325">Glycoprotein</keyword>
<evidence type="ECO:0000256" key="3">
    <source>
        <dbReference type="ARBA" id="ARBA00022692"/>
    </source>
</evidence>
<dbReference type="Ensembl" id="ENSPMGT00000012263.1">
    <property type="protein sequence ID" value="ENSPMGP00000011488.1"/>
    <property type="gene ID" value="ENSPMGG00000009508.1"/>
</dbReference>
<name>A0A3B4A374_9GOBI</name>
<evidence type="ECO:0000256" key="5">
    <source>
        <dbReference type="ARBA" id="ARBA00022989"/>
    </source>
</evidence>
<keyword evidence="5" id="KW-1133">Transmembrane helix</keyword>
<evidence type="ECO:0000256" key="6">
    <source>
        <dbReference type="ARBA" id="ARBA00023136"/>
    </source>
</evidence>
<comment type="subcellular location">
    <subcellularLocation>
        <location evidence="1">Membrane</location>
        <topology evidence="1">Single-pass type I membrane protein</topology>
    </subcellularLocation>
</comment>
<dbReference type="PANTHER" id="PTHR13055:SF11">
    <property type="entry name" value="PLEXIN DOMAIN-CONTAINING PROTEIN 2"/>
    <property type="match status" value="1"/>
</dbReference>
<keyword evidence="4" id="KW-0732">Signal</keyword>
<organism evidence="9 10">
    <name type="scientific">Periophthalmus magnuspinnatus</name>
    <dbReference type="NCBI Taxonomy" id="409849"/>
    <lineage>
        <taxon>Eukaryota</taxon>
        <taxon>Metazoa</taxon>
        <taxon>Chordata</taxon>
        <taxon>Craniata</taxon>
        <taxon>Vertebrata</taxon>
        <taxon>Euteleostomi</taxon>
        <taxon>Actinopterygii</taxon>
        <taxon>Neopterygii</taxon>
        <taxon>Teleostei</taxon>
        <taxon>Neoteleostei</taxon>
        <taxon>Acanthomorphata</taxon>
        <taxon>Gobiaria</taxon>
        <taxon>Gobiiformes</taxon>
        <taxon>Gobioidei</taxon>
        <taxon>Gobiidae</taxon>
        <taxon>Oxudercinae</taxon>
        <taxon>Periophthalmus</taxon>
    </lineage>
</organism>
<dbReference type="InterPro" id="IPR002165">
    <property type="entry name" value="Plexin_repeat"/>
</dbReference>
<evidence type="ECO:0000313" key="10">
    <source>
        <dbReference type="Proteomes" id="UP000261520"/>
    </source>
</evidence>
<dbReference type="SMART" id="SM00423">
    <property type="entry name" value="PSI"/>
    <property type="match status" value="1"/>
</dbReference>
<evidence type="ECO:0000313" key="9">
    <source>
        <dbReference type="Ensembl" id="ENSPMGP00000011488.1"/>
    </source>
</evidence>
<accession>A0A3B4A374</accession>